<keyword evidence="3" id="KW-1185">Reference proteome</keyword>
<proteinExistence type="predicted"/>
<dbReference type="SUPFAM" id="SSF53901">
    <property type="entry name" value="Thiolase-like"/>
    <property type="match status" value="1"/>
</dbReference>
<protein>
    <submittedName>
        <fullName evidence="2">Acetyl-CoA acetyltransferase</fullName>
    </submittedName>
</protein>
<dbReference type="InterPro" id="IPR016039">
    <property type="entry name" value="Thiolase-like"/>
</dbReference>
<dbReference type="Proteomes" id="UP000627838">
    <property type="component" value="Unassembled WGS sequence"/>
</dbReference>
<reference evidence="2 3" key="1">
    <citation type="submission" date="2020-10" db="EMBL/GenBank/DDBJ databases">
        <title>Sequencing the genomes of 1000 actinobacteria strains.</title>
        <authorList>
            <person name="Klenk H.-P."/>
        </authorList>
    </citation>
    <scope>NUCLEOTIDE SEQUENCE [LARGE SCALE GENOMIC DNA]</scope>
    <source>
        <strain evidence="2 3">DSM 46744</strain>
    </source>
</reference>
<dbReference type="Gene3D" id="3.40.47.10">
    <property type="match status" value="1"/>
</dbReference>
<sequence length="99" mass="10704">MFVARAVQAVGAGQAATVVISFASDQRSARSRSLGGAVDDGTPETQFEHPYGPLYPISYYAMAAQRYLHRYGGSREALAEVAVAAREWARLSTVSPRVR</sequence>
<name>A0ABR9K211_9ACTN</name>
<dbReference type="EMBL" id="JADBDZ010000001">
    <property type="protein sequence ID" value="MBE1536890.1"/>
    <property type="molecule type" value="Genomic_DNA"/>
</dbReference>
<gene>
    <name evidence="2" type="ORF">H4W34_006723</name>
</gene>
<accession>A0ABR9K211</accession>
<evidence type="ECO:0000256" key="1">
    <source>
        <dbReference type="SAM" id="MobiDB-lite"/>
    </source>
</evidence>
<organism evidence="2 3">
    <name type="scientific">Actinomadura algeriensis</name>
    <dbReference type="NCBI Taxonomy" id="1679523"/>
    <lineage>
        <taxon>Bacteria</taxon>
        <taxon>Bacillati</taxon>
        <taxon>Actinomycetota</taxon>
        <taxon>Actinomycetes</taxon>
        <taxon>Streptosporangiales</taxon>
        <taxon>Thermomonosporaceae</taxon>
        <taxon>Actinomadura</taxon>
    </lineage>
</organism>
<dbReference type="RefSeq" id="WP_225961440.1">
    <property type="nucleotide sequence ID" value="NZ_JADBDZ010000001.1"/>
</dbReference>
<evidence type="ECO:0000313" key="2">
    <source>
        <dbReference type="EMBL" id="MBE1536890.1"/>
    </source>
</evidence>
<feature type="region of interest" description="Disordered" evidence="1">
    <location>
        <begin position="26"/>
        <end position="45"/>
    </location>
</feature>
<comment type="caution">
    <text evidence="2">The sequence shown here is derived from an EMBL/GenBank/DDBJ whole genome shotgun (WGS) entry which is preliminary data.</text>
</comment>
<evidence type="ECO:0000313" key="3">
    <source>
        <dbReference type="Proteomes" id="UP000627838"/>
    </source>
</evidence>